<protein>
    <submittedName>
        <fullName evidence="2">Membrane protein</fullName>
    </submittedName>
</protein>
<organism evidence="2 3">
    <name type="scientific">Duffyella gerundensis</name>
    <dbReference type="NCBI Taxonomy" id="1619313"/>
    <lineage>
        <taxon>Bacteria</taxon>
        <taxon>Pseudomonadati</taxon>
        <taxon>Pseudomonadota</taxon>
        <taxon>Gammaproteobacteria</taxon>
        <taxon>Enterobacterales</taxon>
        <taxon>Erwiniaceae</taxon>
        <taxon>Duffyella</taxon>
    </lineage>
</organism>
<gene>
    <name evidence="2" type="ORF">EM595_1099</name>
</gene>
<evidence type="ECO:0000259" key="1">
    <source>
        <dbReference type="Pfam" id="PF08349"/>
    </source>
</evidence>
<name>A0A0U5L4B8_9GAMM</name>
<dbReference type="InterPro" id="IPR013560">
    <property type="entry name" value="DUF1722"/>
</dbReference>
<accession>A0A0U5L4B8</accession>
<dbReference type="PANTHER" id="PTHR30087:SF0">
    <property type="entry name" value="INNER MEMBRANE PROTEIN"/>
    <property type="match status" value="1"/>
</dbReference>
<evidence type="ECO:0000313" key="2">
    <source>
        <dbReference type="EMBL" id="CUU23335.1"/>
    </source>
</evidence>
<dbReference type="PANTHER" id="PTHR30087">
    <property type="entry name" value="INNER MEMBRANE PROTEIN"/>
    <property type="match status" value="1"/>
</dbReference>
<evidence type="ECO:0000313" key="3">
    <source>
        <dbReference type="Proteomes" id="UP000059419"/>
    </source>
</evidence>
<dbReference type="AlphaFoldDB" id="A0A0U5L4B8"/>
<dbReference type="EMBL" id="LN907827">
    <property type="protein sequence ID" value="CUU23335.1"/>
    <property type="molecule type" value="Genomic_DNA"/>
</dbReference>
<proteinExistence type="predicted"/>
<dbReference type="Pfam" id="PF04463">
    <property type="entry name" value="2-thiour_desulf"/>
    <property type="match status" value="1"/>
</dbReference>
<dbReference type="Pfam" id="PF08349">
    <property type="entry name" value="DUF1722"/>
    <property type="match status" value="1"/>
</dbReference>
<dbReference type="KEGG" id="ege:EM595_1099"/>
<sequence>MSEKIPVGISACLLGNSVRFDGGHKRLAFATDDLAPYVRYEPICPEMAIGLPTPRPALRLVKAGEEEGEVALCFSKEGGEDITDRMRGWSADRVASLHHLCGYVLCAKSPSCGMERVRVYEPDNNNNRKAGMGIFARELQREMPWLPMEEDGRLHDDVLRENFVGRVYALHEFNQLMNEGLSRFELMEFHTRYKLLLLSHHQDEYRELGRFVAKMSEWDSLEDYAVEYRSRLMRLLSYRASRQNHTNVLMHVQGYFREQLKPAQRQELTQLIDRYRKGVQPLLAPITLLKHYMAEYPHPWLAKQRYFDPYPEALRLRYGN</sequence>
<reference evidence="3" key="1">
    <citation type="submission" date="2015-11" db="EMBL/GenBank/DDBJ databases">
        <authorList>
            <person name="Blom J."/>
        </authorList>
    </citation>
    <scope>NUCLEOTIDE SEQUENCE [LARGE SCALE GENOMIC DNA]</scope>
</reference>
<dbReference type="InterPro" id="IPR007553">
    <property type="entry name" value="2-thiour_desulf"/>
</dbReference>
<dbReference type="RefSeq" id="WP_067428717.1">
    <property type="nucleotide sequence ID" value="NZ_JAOSHP010000003.1"/>
</dbReference>
<dbReference type="InterPro" id="IPR017087">
    <property type="entry name" value="UCP037004"/>
</dbReference>
<keyword evidence="3" id="KW-1185">Reference proteome</keyword>
<dbReference type="Proteomes" id="UP000059419">
    <property type="component" value="Chromosome 1"/>
</dbReference>
<dbReference type="OrthoDB" id="495783at2"/>
<dbReference type="PATRIC" id="fig|1619313.3.peg.1141"/>
<dbReference type="STRING" id="1619313.EM595_1099"/>
<feature type="domain" description="DUF1722" evidence="1">
    <location>
        <begin position="194"/>
        <end position="311"/>
    </location>
</feature>
<dbReference type="PIRSF" id="PIRSF037004">
    <property type="entry name" value="UCP037004"/>
    <property type="match status" value="1"/>
</dbReference>